<evidence type="ECO:0000313" key="9">
    <source>
        <dbReference type="Proteomes" id="UP000051658"/>
    </source>
</evidence>
<dbReference type="AlphaFoldDB" id="A0A0R2HXZ5"/>
<organism evidence="8 9">
    <name type="scientific">Carnobacterium divergens DSM 20623</name>
    <dbReference type="NCBI Taxonomy" id="1449336"/>
    <lineage>
        <taxon>Bacteria</taxon>
        <taxon>Bacillati</taxon>
        <taxon>Bacillota</taxon>
        <taxon>Bacilli</taxon>
        <taxon>Lactobacillales</taxon>
        <taxon>Carnobacteriaceae</taxon>
        <taxon>Carnobacterium</taxon>
    </lineage>
</organism>
<dbReference type="InterPro" id="IPR000873">
    <property type="entry name" value="AMP-dep_synth/lig_dom"/>
</dbReference>
<dbReference type="GO" id="GO:0031956">
    <property type="term" value="F:medium-chain fatty acid-CoA ligase activity"/>
    <property type="evidence" value="ECO:0007669"/>
    <property type="project" value="TreeGrafter"/>
</dbReference>
<dbReference type="UniPathway" id="UPA00079"/>
<dbReference type="Pfam" id="PF00501">
    <property type="entry name" value="AMP-binding"/>
    <property type="match status" value="1"/>
</dbReference>
<keyword evidence="4 5" id="KW-0067">ATP-binding</keyword>
<comment type="caution">
    <text evidence="8">The sequence shown here is derived from an EMBL/GenBank/DDBJ whole genome shotgun (WGS) entry which is preliminary data.</text>
</comment>
<evidence type="ECO:0000256" key="3">
    <source>
        <dbReference type="ARBA" id="ARBA00022741"/>
    </source>
</evidence>
<gene>
    <name evidence="5" type="primary">menE</name>
    <name evidence="8" type="ORF">IV74_GL001679</name>
</gene>
<dbReference type="GO" id="GO:0005524">
    <property type="term" value="F:ATP binding"/>
    <property type="evidence" value="ECO:0007669"/>
    <property type="project" value="UniProtKB-KW"/>
</dbReference>
<accession>A0A0R2HXZ5</accession>
<evidence type="ECO:0000313" key="8">
    <source>
        <dbReference type="EMBL" id="KRN57585.1"/>
    </source>
</evidence>
<evidence type="ECO:0000256" key="4">
    <source>
        <dbReference type="ARBA" id="ARBA00022840"/>
    </source>
</evidence>
<dbReference type="Pfam" id="PF13193">
    <property type="entry name" value="AMP-binding_C"/>
    <property type="match status" value="1"/>
</dbReference>
<comment type="function">
    <text evidence="5">Converts 2-succinylbenzoate (OSB) to 2-succinylbenzoyl-CoA (OSB-CoA).</text>
</comment>
<dbReference type="NCBIfam" id="NF002966">
    <property type="entry name" value="PRK03640.1"/>
    <property type="match status" value="1"/>
</dbReference>
<dbReference type="EMBL" id="JQBS01000004">
    <property type="protein sequence ID" value="KRN57585.1"/>
    <property type="molecule type" value="Genomic_DNA"/>
</dbReference>
<dbReference type="PANTHER" id="PTHR43201">
    <property type="entry name" value="ACYL-COA SYNTHETASE"/>
    <property type="match status" value="1"/>
</dbReference>
<dbReference type="InterPro" id="IPR020845">
    <property type="entry name" value="AMP-binding_CS"/>
</dbReference>
<feature type="domain" description="AMP-binding enzyme C-terminal" evidence="7">
    <location>
        <begin position="400"/>
        <end position="475"/>
    </location>
</feature>
<evidence type="ECO:0000256" key="5">
    <source>
        <dbReference type="HAMAP-Rule" id="MF_00731"/>
    </source>
</evidence>
<evidence type="ECO:0000256" key="1">
    <source>
        <dbReference type="ARBA" id="ARBA00022428"/>
    </source>
</evidence>
<dbReference type="Gene3D" id="3.40.50.12780">
    <property type="entry name" value="N-terminal domain of ligase-like"/>
    <property type="match status" value="1"/>
</dbReference>
<dbReference type="GO" id="GO:0008756">
    <property type="term" value="F:o-succinylbenzoate-CoA ligase activity"/>
    <property type="evidence" value="ECO:0007669"/>
    <property type="project" value="UniProtKB-UniRule"/>
</dbReference>
<dbReference type="PATRIC" id="fig|1449336.4.peg.1714"/>
<sequence>MKGETMMENWLTKRVLLSPHKPALVFDNKTLTFGELQKDVLQTAAKLKTLGIEEMTKVAILGKNNATFYVLILALQQLGATIIFLNNRLTTRELSYQIEDAKCQLILYDSTYSAKTKDFPKEQTYSFGQIETLTPMDFQPVLTFDLNQVTTIMYTSGTTGRPKGVQQTFNNHWWSAVGSALNLGLSDKDSWLCAVPLFHISGFSIMMRSLIYGMPVYLMEHFEAPTINHYLKNGECTIISVVSVMLKRLVADLEEAHYHPDFRCMLLGGGPIDPQTLETCVKKEIPVIQSYGMTETASQVVALNSQVATAKIGSSGLPLFPVELKISKEGAEICAPYEKGEIYLKAPNITIGYLNQPEFPLDSWFKTGDIGYLDDEGYLFVVDRLKDLIISGGENIYPSEIEHCLLEHPAIKEVVVVGEEDQIWDQIPVAYLVFEKDQLVDFTKIQEFCQEKLASYKLPKKYYELSELPRNAAGKIMRHQLIKK</sequence>
<dbReference type="InterPro" id="IPR045851">
    <property type="entry name" value="AMP-bd_C_sf"/>
</dbReference>
<evidence type="ECO:0000256" key="2">
    <source>
        <dbReference type="ARBA" id="ARBA00022598"/>
    </source>
</evidence>
<dbReference type="GO" id="GO:0006631">
    <property type="term" value="P:fatty acid metabolic process"/>
    <property type="evidence" value="ECO:0007669"/>
    <property type="project" value="TreeGrafter"/>
</dbReference>
<dbReference type="GO" id="GO:0009234">
    <property type="term" value="P:menaquinone biosynthetic process"/>
    <property type="evidence" value="ECO:0007669"/>
    <property type="project" value="UniProtKB-UniRule"/>
</dbReference>
<dbReference type="NCBIfam" id="TIGR01923">
    <property type="entry name" value="menE"/>
    <property type="match status" value="1"/>
</dbReference>
<keyword evidence="9" id="KW-1185">Reference proteome</keyword>
<comment type="catalytic activity">
    <reaction evidence="5">
        <text>2-succinylbenzoate + ATP + CoA = 2-succinylbenzoyl-CoA + AMP + diphosphate</text>
        <dbReference type="Rhea" id="RHEA:17009"/>
        <dbReference type="ChEBI" id="CHEBI:18325"/>
        <dbReference type="ChEBI" id="CHEBI:30616"/>
        <dbReference type="ChEBI" id="CHEBI:33019"/>
        <dbReference type="ChEBI" id="CHEBI:57287"/>
        <dbReference type="ChEBI" id="CHEBI:57364"/>
        <dbReference type="ChEBI" id="CHEBI:456215"/>
        <dbReference type="EC" id="6.2.1.26"/>
    </reaction>
</comment>
<dbReference type="Gene3D" id="3.30.300.30">
    <property type="match status" value="1"/>
</dbReference>
<keyword evidence="3 5" id="KW-0547">Nucleotide-binding</keyword>
<dbReference type="InterPro" id="IPR025110">
    <property type="entry name" value="AMP-bd_C"/>
</dbReference>
<dbReference type="Proteomes" id="UP000051658">
    <property type="component" value="Unassembled WGS sequence"/>
</dbReference>
<comment type="similarity">
    <text evidence="5">Belongs to the ATP-dependent AMP-binding enzyme family. MenE subfamily.</text>
</comment>
<evidence type="ECO:0000259" key="7">
    <source>
        <dbReference type="Pfam" id="PF13193"/>
    </source>
</evidence>
<feature type="domain" description="AMP-dependent synthetase/ligase" evidence="6">
    <location>
        <begin position="17"/>
        <end position="354"/>
    </location>
</feature>
<dbReference type="SUPFAM" id="SSF56801">
    <property type="entry name" value="Acetyl-CoA synthetase-like"/>
    <property type="match status" value="1"/>
</dbReference>
<comment type="pathway">
    <text evidence="5">Quinol/quinone metabolism; menaquinone biosynthesis.</text>
</comment>
<dbReference type="eggNOG" id="COG0318">
    <property type="taxonomic scope" value="Bacteria"/>
</dbReference>
<reference evidence="8 9" key="1">
    <citation type="journal article" date="2015" name="Genome Announc.">
        <title>Expanding the biotechnology potential of lactobacilli through comparative genomics of 213 strains and associated genera.</title>
        <authorList>
            <person name="Sun Z."/>
            <person name="Harris H.M."/>
            <person name="McCann A."/>
            <person name="Guo C."/>
            <person name="Argimon S."/>
            <person name="Zhang W."/>
            <person name="Yang X."/>
            <person name="Jeffery I.B."/>
            <person name="Cooney J.C."/>
            <person name="Kagawa T.F."/>
            <person name="Liu W."/>
            <person name="Song Y."/>
            <person name="Salvetti E."/>
            <person name="Wrobel A."/>
            <person name="Rasinkangas P."/>
            <person name="Parkhill J."/>
            <person name="Rea M.C."/>
            <person name="O'Sullivan O."/>
            <person name="Ritari J."/>
            <person name="Douillard F.P."/>
            <person name="Paul Ross R."/>
            <person name="Yang R."/>
            <person name="Briner A.E."/>
            <person name="Felis G.E."/>
            <person name="de Vos W.M."/>
            <person name="Barrangou R."/>
            <person name="Klaenhammer T.R."/>
            <person name="Caufield P.W."/>
            <person name="Cui Y."/>
            <person name="Zhang H."/>
            <person name="O'Toole P.W."/>
        </authorList>
    </citation>
    <scope>NUCLEOTIDE SEQUENCE [LARGE SCALE GENOMIC DNA]</scope>
    <source>
        <strain evidence="8 9">DSM 20623</strain>
    </source>
</reference>
<dbReference type="InterPro" id="IPR042099">
    <property type="entry name" value="ANL_N_sf"/>
</dbReference>
<proteinExistence type="inferred from homology"/>
<dbReference type="HAMAP" id="MF_00731">
    <property type="entry name" value="MenE"/>
    <property type="match status" value="1"/>
</dbReference>
<comment type="pathway">
    <text evidence="5">Quinol/quinone metabolism; 1,4-dihydroxy-2-naphthoate biosynthesis; 1,4-dihydroxy-2-naphthoate from chorismate: step 5/7.</text>
</comment>
<protein>
    <recommendedName>
        <fullName evidence="5">2-succinylbenzoate--CoA ligase</fullName>
        <ecNumber evidence="5">6.2.1.26</ecNumber>
    </recommendedName>
    <alternativeName>
        <fullName evidence="5">o-succinylbenzoyl-CoA synthetase</fullName>
        <shortName evidence="5">OSB-CoA synthetase</shortName>
    </alternativeName>
</protein>
<evidence type="ECO:0000259" key="6">
    <source>
        <dbReference type="Pfam" id="PF00501"/>
    </source>
</evidence>
<dbReference type="UniPathway" id="UPA01057">
    <property type="reaction ID" value="UER00166"/>
</dbReference>
<keyword evidence="1 5" id="KW-0474">Menaquinone biosynthesis</keyword>
<keyword evidence="2 5" id="KW-0436">Ligase</keyword>
<dbReference type="PANTHER" id="PTHR43201:SF5">
    <property type="entry name" value="MEDIUM-CHAIN ACYL-COA LIGASE ACSF2, MITOCHONDRIAL"/>
    <property type="match status" value="1"/>
</dbReference>
<dbReference type="InterPro" id="IPR010192">
    <property type="entry name" value="MenE"/>
</dbReference>
<dbReference type="EC" id="6.2.1.26" evidence="5"/>
<name>A0A0R2HXZ5_CARDV</name>
<dbReference type="PROSITE" id="PS00455">
    <property type="entry name" value="AMP_BINDING"/>
    <property type="match status" value="1"/>
</dbReference>